<reference evidence="1 2" key="1">
    <citation type="journal article" date="2023" name="Science">
        <title>Complex scaffold remodeling in plant triterpene biosynthesis.</title>
        <authorList>
            <person name="De La Pena R."/>
            <person name="Hodgson H."/>
            <person name="Liu J.C."/>
            <person name="Stephenson M.J."/>
            <person name="Martin A.C."/>
            <person name="Owen C."/>
            <person name="Harkess A."/>
            <person name="Leebens-Mack J."/>
            <person name="Jimenez L.E."/>
            <person name="Osbourn A."/>
            <person name="Sattely E.S."/>
        </authorList>
    </citation>
    <scope>NUCLEOTIDE SEQUENCE [LARGE SCALE GENOMIC DNA]</scope>
    <source>
        <strain evidence="2">cv. JPN11</strain>
        <tissue evidence="1">Leaf</tissue>
    </source>
</reference>
<name>A0ACC1Z2H7_MELAZ</name>
<evidence type="ECO:0000313" key="1">
    <source>
        <dbReference type="EMBL" id="KAJ4729045.1"/>
    </source>
</evidence>
<comment type="caution">
    <text evidence="1">The sequence shown here is derived from an EMBL/GenBank/DDBJ whole genome shotgun (WGS) entry which is preliminary data.</text>
</comment>
<keyword evidence="2" id="KW-1185">Reference proteome</keyword>
<evidence type="ECO:0000313" key="2">
    <source>
        <dbReference type="Proteomes" id="UP001164539"/>
    </source>
</evidence>
<dbReference type="EMBL" id="CM051394">
    <property type="protein sequence ID" value="KAJ4729045.1"/>
    <property type="molecule type" value="Genomic_DNA"/>
</dbReference>
<dbReference type="Proteomes" id="UP001164539">
    <property type="component" value="Chromosome 1"/>
</dbReference>
<gene>
    <name evidence="1" type="ORF">OWV82_001889</name>
</gene>
<accession>A0ACC1Z2H7</accession>
<protein>
    <submittedName>
        <fullName evidence="1">Glycosyltransferase</fullName>
    </submittedName>
</protein>
<organism evidence="1 2">
    <name type="scientific">Melia azedarach</name>
    <name type="common">Chinaberry tree</name>
    <dbReference type="NCBI Taxonomy" id="155640"/>
    <lineage>
        <taxon>Eukaryota</taxon>
        <taxon>Viridiplantae</taxon>
        <taxon>Streptophyta</taxon>
        <taxon>Embryophyta</taxon>
        <taxon>Tracheophyta</taxon>
        <taxon>Spermatophyta</taxon>
        <taxon>Magnoliopsida</taxon>
        <taxon>eudicotyledons</taxon>
        <taxon>Gunneridae</taxon>
        <taxon>Pentapetalae</taxon>
        <taxon>rosids</taxon>
        <taxon>malvids</taxon>
        <taxon>Sapindales</taxon>
        <taxon>Meliaceae</taxon>
        <taxon>Melia</taxon>
    </lineage>
</organism>
<proteinExistence type="predicted"/>
<sequence length="334" mass="36577">MAVAEAIKPHVAVLLSPGMGHVIPLFELAQRLVMHHGVRVSFLVIATTESSAAQDQLWEYHAYSFFTSSATLFAFSLYLPTLDREVEGDLVDLPEPIKIPGSSSVRPEDLLEELKRRSSGEYGLCLLHISRLPLAAGSGVTLKADQFIELAWGLDLSQQHFIWVVKKPTNASAAATFFTMGSDVNDPEAYLPEGFLNRTQGKGLVLKSWAPQVQVLSHVSTGGFLSHCGWNSSLKSIAHGIPIIAWPLYAEQRINATMLVEEVGEAVKPVVEPGNMVAGREEIARVVRLVMEDDHGKVLRRRVKELQESAAKALDCGGSSYESITLSSCRRMES</sequence>